<dbReference type="RefSeq" id="WP_414000811.1">
    <property type="nucleotide sequence ID" value="NZ_JBLFDH010000006.1"/>
</dbReference>
<evidence type="ECO:0000313" key="3">
    <source>
        <dbReference type="Proteomes" id="UP001263246"/>
    </source>
</evidence>
<name>A0ABU3U1G4_9FIRM</name>
<evidence type="ECO:0000256" key="1">
    <source>
        <dbReference type="SAM" id="Phobius"/>
    </source>
</evidence>
<protein>
    <recommendedName>
        <fullName evidence="4">Gingipain domain-containing protein</fullName>
    </recommendedName>
</protein>
<dbReference type="EMBL" id="JAWHPR010000006">
    <property type="protein sequence ID" value="MDU8689401.1"/>
    <property type="molecule type" value="Genomic_DNA"/>
</dbReference>
<comment type="caution">
    <text evidence="2">The sequence shown here is derived from an EMBL/GenBank/DDBJ whole genome shotgun (WGS) entry which is preliminary data.</text>
</comment>
<dbReference type="Proteomes" id="UP001263246">
    <property type="component" value="Unassembled WGS sequence"/>
</dbReference>
<evidence type="ECO:0000313" key="2">
    <source>
        <dbReference type="EMBL" id="MDU8689401.1"/>
    </source>
</evidence>
<keyword evidence="3" id="KW-1185">Reference proteome</keyword>
<proteinExistence type="predicted"/>
<feature type="transmembrane region" description="Helical" evidence="1">
    <location>
        <begin position="84"/>
        <end position="104"/>
    </location>
</feature>
<accession>A0ABU3U1G4</accession>
<keyword evidence="1" id="KW-0472">Membrane</keyword>
<sequence>MAQRFQSAVWNGLVKSARMLDKADGSIYNEVTANTDEVFAAGRRWNGRSSAGQASCLPEKGPVLHGRTAGPEGMGMKQNRPCRLVCVLCALAFALTALPMAAFAQQPEETAAVQQSLTAADVRGMQQADAAVTELTDSEDYTRMSEDERIDAALQQLEELTRQGLVKQGSVYTDAENGMVSFTYSCGALGGILVADPEEENAVALPQLEKEQLQQLAENKRVGTAAIYYAFDNTINSARYPYYAYMQTYWDSVGLQTRLDTTVTVSDLRRMGDYDLCILSTHGAYYTYEYGWLWKRTATEPLILLSEKSEFWSDLRYGFDLLAHRVVKVNGMYAVNGDFFRSAYRGNGIVLSETCEFYGKNGHVDTAMADGLLAGGAKAVMGYVNNVYSVYSRSMLWATVNRMIEGETLEQAVDYAKSIYGTDDIIWYNEQGGRRPHAAASYAMLSGSRSAVLPNPYTAEEAAAAA</sequence>
<gene>
    <name evidence="2" type="ORF">RX402_11735</name>
</gene>
<reference evidence="2 3" key="1">
    <citation type="submission" date="2023-10" db="EMBL/GenBank/DDBJ databases">
        <title>Host Genetic Regulation of Human Gut Microbial Structural Variation.</title>
        <authorList>
            <person name="Harmsen H.J.M."/>
        </authorList>
    </citation>
    <scope>NUCLEOTIDE SEQUENCE [LARGE SCALE GENOMIC DNA]</scope>
    <source>
        <strain evidence="2 3">HTF-F</strain>
    </source>
</reference>
<keyword evidence="1" id="KW-1133">Transmembrane helix</keyword>
<evidence type="ECO:0008006" key="4">
    <source>
        <dbReference type="Google" id="ProtNLM"/>
    </source>
</evidence>
<keyword evidence="1" id="KW-0812">Transmembrane</keyword>
<organism evidence="2 3">
    <name type="scientific">Faecalibacterium wellingii</name>
    <dbReference type="NCBI Taxonomy" id="2929491"/>
    <lineage>
        <taxon>Bacteria</taxon>
        <taxon>Bacillati</taxon>
        <taxon>Bacillota</taxon>
        <taxon>Clostridia</taxon>
        <taxon>Eubacteriales</taxon>
        <taxon>Oscillospiraceae</taxon>
        <taxon>Faecalibacterium</taxon>
    </lineage>
</organism>